<evidence type="ECO:0000313" key="1">
    <source>
        <dbReference type="EMBL" id="CCA19078.1"/>
    </source>
</evidence>
<accession>F0WD06</accession>
<gene>
    <name evidence="1" type="primary">AlNc14C63G4530</name>
    <name evidence="1" type="ORF">ALNC14_052210</name>
</gene>
<name>F0WD06_9STRA</name>
<proteinExistence type="predicted"/>
<organism evidence="1">
    <name type="scientific">Albugo laibachii Nc14</name>
    <dbReference type="NCBI Taxonomy" id="890382"/>
    <lineage>
        <taxon>Eukaryota</taxon>
        <taxon>Sar</taxon>
        <taxon>Stramenopiles</taxon>
        <taxon>Oomycota</taxon>
        <taxon>Peronosporomycetes</taxon>
        <taxon>Albuginales</taxon>
        <taxon>Albuginaceae</taxon>
        <taxon>Albugo</taxon>
    </lineage>
</organism>
<reference evidence="1" key="1">
    <citation type="journal article" date="2011" name="PLoS Biol.">
        <title>Gene gain and loss during evolution of obligate parasitism in the white rust pathogen of Arabidopsis thaliana.</title>
        <authorList>
            <person name="Kemen E."/>
            <person name="Gardiner A."/>
            <person name="Schultz-Larsen T."/>
            <person name="Kemen A.C."/>
            <person name="Balmuth A.L."/>
            <person name="Robert-Seilaniantz A."/>
            <person name="Bailey K."/>
            <person name="Holub E."/>
            <person name="Studholme D.J."/>
            <person name="Maclean D."/>
            <person name="Jones J.D."/>
        </authorList>
    </citation>
    <scope>NUCLEOTIDE SEQUENCE</scope>
</reference>
<sequence length="127" mass="14408">MGQILRYKATHVVLTFWSKGPVSLQQHTWNCSFELSDRPLIREKVTMSTALDIDEYTLKEERWATGEKVVDAVKQLAVRQSKCATVHSGGGMFRKLVCNTAEDIRMTGFCVLVLICETAILYPQRGR</sequence>
<dbReference type="EMBL" id="FR824108">
    <property type="protein sequence ID" value="CCA19078.1"/>
    <property type="molecule type" value="Genomic_DNA"/>
</dbReference>
<dbReference type="AlphaFoldDB" id="F0WD06"/>
<dbReference type="HOGENOM" id="CLU_1974631_0_0_1"/>
<protein>
    <submittedName>
        <fullName evidence="1">AlNc14C63G4530 protein</fullName>
    </submittedName>
</protein>
<reference evidence="1" key="2">
    <citation type="submission" date="2011-02" db="EMBL/GenBank/DDBJ databases">
        <authorList>
            <person name="MacLean D."/>
        </authorList>
    </citation>
    <scope>NUCLEOTIDE SEQUENCE</scope>
</reference>